<dbReference type="InterPro" id="IPR049789">
    <property type="entry name" value="ArsI/CadI-like"/>
</dbReference>
<dbReference type="AlphaFoldDB" id="A0A6S6T124"/>
<dbReference type="InterPro" id="IPR029068">
    <property type="entry name" value="Glyas_Bleomycin-R_OHBP_Dase"/>
</dbReference>
<dbReference type="NCBIfam" id="NF041414">
    <property type="entry name" value="ArsI_CadI_VOC"/>
    <property type="match status" value="1"/>
</dbReference>
<dbReference type="PANTHER" id="PTHR41294">
    <property type="entry name" value="CADMIUM-INDUCED PROTEIN CADI"/>
    <property type="match status" value="1"/>
</dbReference>
<keyword evidence="2" id="KW-0223">Dioxygenase</keyword>
<name>A0A6S6T124_9GAMM</name>
<reference evidence="2" key="1">
    <citation type="submission" date="2020-01" db="EMBL/GenBank/DDBJ databases">
        <authorList>
            <person name="Meier V. D."/>
            <person name="Meier V D."/>
        </authorList>
    </citation>
    <scope>NUCLEOTIDE SEQUENCE</scope>
    <source>
        <strain evidence="2">HLG_WM_MAG_08</strain>
    </source>
</reference>
<dbReference type="SUPFAM" id="SSF54593">
    <property type="entry name" value="Glyoxalase/Bleomycin resistance protein/Dihydroxybiphenyl dioxygenase"/>
    <property type="match status" value="1"/>
</dbReference>
<keyword evidence="2" id="KW-0560">Oxidoreductase</keyword>
<dbReference type="Pfam" id="PF00903">
    <property type="entry name" value="Glyoxalase"/>
    <property type="match status" value="1"/>
</dbReference>
<feature type="domain" description="VOC" evidence="1">
    <location>
        <begin position="2"/>
        <end position="117"/>
    </location>
</feature>
<organism evidence="2">
    <name type="scientific">uncultured Thiotrichaceae bacterium</name>
    <dbReference type="NCBI Taxonomy" id="298394"/>
    <lineage>
        <taxon>Bacteria</taxon>
        <taxon>Pseudomonadati</taxon>
        <taxon>Pseudomonadota</taxon>
        <taxon>Gammaproteobacteria</taxon>
        <taxon>Thiotrichales</taxon>
        <taxon>Thiotrichaceae</taxon>
        <taxon>environmental samples</taxon>
    </lineage>
</organism>
<dbReference type="PROSITE" id="PS51819">
    <property type="entry name" value="VOC"/>
    <property type="match status" value="1"/>
</dbReference>
<sequence>MKRFHVHISVDDLAASIEFYSQLFGQKPSLTKEDYAKWMLDDPRINFAISTRGHEAGLNHFGLQADSDSELAVLKQQAEAAMGYEMSVAEADTCCYALSKKYWVTDPSGIPWEHYISMGESKKFNDPDSKSAGCCIPSAPDNTAVQHGSRRGGCC</sequence>
<dbReference type="GO" id="GO:0046686">
    <property type="term" value="P:response to cadmium ion"/>
    <property type="evidence" value="ECO:0007669"/>
    <property type="project" value="TreeGrafter"/>
</dbReference>
<accession>A0A6S6T124</accession>
<dbReference type="InterPro" id="IPR004360">
    <property type="entry name" value="Glyas_Fos-R_dOase_dom"/>
</dbReference>
<protein>
    <submittedName>
        <fullName evidence="2">Glyoxalase/bleomycin resistance/dioxygenase family protein</fullName>
    </submittedName>
</protein>
<evidence type="ECO:0000313" key="2">
    <source>
        <dbReference type="EMBL" id="CAA6808535.1"/>
    </source>
</evidence>
<dbReference type="InterPro" id="IPR052393">
    <property type="entry name" value="Cadmium-induced_rsp"/>
</dbReference>
<dbReference type="InterPro" id="IPR037523">
    <property type="entry name" value="VOC_core"/>
</dbReference>
<dbReference type="EMBL" id="CACVAV010000130">
    <property type="protein sequence ID" value="CAA6808535.1"/>
    <property type="molecule type" value="Genomic_DNA"/>
</dbReference>
<dbReference type="GO" id="GO:0051213">
    <property type="term" value="F:dioxygenase activity"/>
    <property type="evidence" value="ECO:0007669"/>
    <property type="project" value="UniProtKB-KW"/>
</dbReference>
<dbReference type="PANTHER" id="PTHR41294:SF1">
    <property type="entry name" value="CADMIUM-INDUCED PROTEIN CADI"/>
    <property type="match status" value="1"/>
</dbReference>
<gene>
    <name evidence="2" type="ORF">HELGO_WM85197</name>
</gene>
<evidence type="ECO:0000259" key="1">
    <source>
        <dbReference type="PROSITE" id="PS51819"/>
    </source>
</evidence>
<proteinExistence type="predicted"/>
<dbReference type="Gene3D" id="3.10.180.10">
    <property type="entry name" value="2,3-Dihydroxybiphenyl 1,2-Dioxygenase, domain 1"/>
    <property type="match status" value="1"/>
</dbReference>